<name>A0AAJ6NER5_9PAST</name>
<dbReference type="Proteomes" id="UP001231736">
    <property type="component" value="Unassembled WGS sequence"/>
</dbReference>
<accession>A0AAJ6NER5</accession>
<evidence type="ECO:0000313" key="1">
    <source>
        <dbReference type="EMBL" id="MDP8175448.1"/>
    </source>
</evidence>
<evidence type="ECO:0000313" key="2">
    <source>
        <dbReference type="Proteomes" id="UP001231736"/>
    </source>
</evidence>
<dbReference type="EMBL" id="JASAYT010000026">
    <property type="protein sequence ID" value="MDP8175448.1"/>
    <property type="molecule type" value="Genomic_DNA"/>
</dbReference>
<organism evidence="1 2">
    <name type="scientific">Phocoenobacter skyensis</name>
    <dbReference type="NCBI Taxonomy" id="97481"/>
    <lineage>
        <taxon>Bacteria</taxon>
        <taxon>Pseudomonadati</taxon>
        <taxon>Pseudomonadota</taxon>
        <taxon>Gammaproteobacteria</taxon>
        <taxon>Pasteurellales</taxon>
        <taxon>Pasteurellaceae</taxon>
        <taxon>Phocoenobacter</taxon>
    </lineage>
</organism>
<sequence>MYCNKQDLITAFGQLEIERLAEQDSEIEKAIADAEAEINLYLANRYVLPISDVPPALNRIACDVAHYYLYITVDKESTVYLRYQQRIKQLNDIATGKISLLLSEKDGQVNRPEEQQVVFIETGKKVFGR</sequence>
<dbReference type="RefSeq" id="WP_306376355.1">
    <property type="nucleotide sequence ID" value="NZ_JASAYT010000026.1"/>
</dbReference>
<comment type="caution">
    <text evidence="1">The sequence shown here is derived from an EMBL/GenBank/DDBJ whole genome shotgun (WGS) entry which is preliminary data.</text>
</comment>
<proteinExistence type="predicted"/>
<gene>
    <name evidence="1" type="ORF">QJU97_08260</name>
</gene>
<protein>
    <submittedName>
        <fullName evidence="1">DUF1320 domain-containing protein</fullName>
    </submittedName>
</protein>
<dbReference type="InterPro" id="IPR009752">
    <property type="entry name" value="Phage_Mu_GpJ"/>
</dbReference>
<reference evidence="1" key="1">
    <citation type="journal article" date="2023" name="Front. Microbiol.">
        <title>Phylogeography and host specificity of Pasteurellaceae pathogenic to sea-farmed fish in the north-east Atlantic.</title>
        <authorList>
            <person name="Gulla S."/>
            <person name="Colquhoun D.J."/>
            <person name="Olsen A.B."/>
            <person name="Spilsberg B."/>
            <person name="Lagesen K."/>
            <person name="Aakesson C.P."/>
            <person name="Strom S."/>
            <person name="Manji F."/>
            <person name="Birkbeck T.H."/>
            <person name="Nilsen H.K."/>
        </authorList>
    </citation>
    <scope>NUCLEOTIDE SEQUENCE</scope>
    <source>
        <strain evidence="1">98B1</strain>
    </source>
</reference>
<dbReference type="Pfam" id="PF07030">
    <property type="entry name" value="Phage_Mu_Gp36"/>
    <property type="match status" value="1"/>
</dbReference>
<dbReference type="AlphaFoldDB" id="A0AAJ6NER5"/>